<evidence type="ECO:0000313" key="3">
    <source>
        <dbReference type="Proteomes" id="UP000273022"/>
    </source>
</evidence>
<keyword evidence="1" id="KW-0472">Membrane</keyword>
<dbReference type="AlphaFoldDB" id="A0A3A6TVH4"/>
<keyword evidence="1" id="KW-0812">Transmembrane</keyword>
<evidence type="ECO:0000256" key="1">
    <source>
        <dbReference type="SAM" id="Phobius"/>
    </source>
</evidence>
<keyword evidence="3" id="KW-1185">Reference proteome</keyword>
<comment type="caution">
    <text evidence="2">The sequence shown here is derived from an EMBL/GenBank/DDBJ whole genome shotgun (WGS) entry which is preliminary data.</text>
</comment>
<organism evidence="2 3">
    <name type="scientific">Parashewanella spongiae</name>
    <dbReference type="NCBI Taxonomy" id="342950"/>
    <lineage>
        <taxon>Bacteria</taxon>
        <taxon>Pseudomonadati</taxon>
        <taxon>Pseudomonadota</taxon>
        <taxon>Gammaproteobacteria</taxon>
        <taxon>Alteromonadales</taxon>
        <taxon>Shewanellaceae</taxon>
        <taxon>Parashewanella</taxon>
    </lineage>
</organism>
<protein>
    <submittedName>
        <fullName evidence="2">Uncharacterized protein</fullName>
    </submittedName>
</protein>
<keyword evidence="1" id="KW-1133">Transmembrane helix</keyword>
<dbReference type="RefSeq" id="WP_121853872.1">
    <property type="nucleotide sequence ID" value="NZ_CP037952.1"/>
</dbReference>
<name>A0A3A6TVH4_9GAMM</name>
<feature type="transmembrane region" description="Helical" evidence="1">
    <location>
        <begin position="21"/>
        <end position="44"/>
    </location>
</feature>
<dbReference type="EMBL" id="QYYH01000070">
    <property type="protein sequence ID" value="RJY13026.1"/>
    <property type="molecule type" value="Genomic_DNA"/>
</dbReference>
<accession>A0A3A6TVH4</accession>
<dbReference type="OrthoDB" id="10004740at2"/>
<dbReference type="Proteomes" id="UP000273022">
    <property type="component" value="Unassembled WGS sequence"/>
</dbReference>
<proteinExistence type="predicted"/>
<sequence length="309" mass="35544">MAKRRRRRKQGSNAGGLLAKAFVTLFILMVMIGSFLLFVAWWYFERKGARLIKPVSIHDFDHTNKEIKAISQHERELDRIDTRLDKIEHEGQSLTKRQDGMFNERSKKGKQFNNEINDLSPKADNLEQSLADLEALPEKRSNEWLFSASMPLSFRFSILSYVISFSLFIWLEPTWVLQLSQKLQSLSLLDFYASYPIAYGASVGSLVISLIILGISFFYIKGEKKELLCSTSSQEHHQEYEVDDTSSDDENMTIEDFMKYLVSLSHADLKLLADEFEIKADRRSKATILEAISNEEVDVINGIYSKLFA</sequence>
<reference evidence="2 3" key="1">
    <citation type="submission" date="2018-09" db="EMBL/GenBank/DDBJ databases">
        <title>Phylogeny of the Shewanellaceae, and recommendation for two new genera, Pseudoshewanella and Parashewanella.</title>
        <authorList>
            <person name="Wang G."/>
        </authorList>
    </citation>
    <scope>NUCLEOTIDE SEQUENCE [LARGE SCALE GENOMIC DNA]</scope>
    <source>
        <strain evidence="2 3">KCTC 22492</strain>
    </source>
</reference>
<evidence type="ECO:0000313" key="2">
    <source>
        <dbReference type="EMBL" id="RJY13026.1"/>
    </source>
</evidence>
<gene>
    <name evidence="2" type="ORF">D5R81_11990</name>
</gene>
<feature type="transmembrane region" description="Helical" evidence="1">
    <location>
        <begin position="192"/>
        <end position="220"/>
    </location>
</feature>